<protein>
    <submittedName>
        <fullName evidence="4">Protein N-lysine methyltransferase METTL21A-like</fullName>
    </submittedName>
</protein>
<organism evidence="3 4">
    <name type="scientific">Branchiostoma belcheri</name>
    <name type="common">Amphioxus</name>
    <dbReference type="NCBI Taxonomy" id="7741"/>
    <lineage>
        <taxon>Eukaryota</taxon>
        <taxon>Metazoa</taxon>
        <taxon>Chordata</taxon>
        <taxon>Cephalochordata</taxon>
        <taxon>Leptocardii</taxon>
        <taxon>Amphioxiformes</taxon>
        <taxon>Branchiostomatidae</taxon>
        <taxon>Branchiostoma</taxon>
    </lineage>
</organism>
<dbReference type="PANTHER" id="PTHR14614:SF132">
    <property type="entry name" value="PROTEIN-LYSINE METHYLTRANSFERASE C42C1.13"/>
    <property type="match status" value="1"/>
</dbReference>
<keyword evidence="1" id="KW-0489">Methyltransferase</keyword>
<dbReference type="GO" id="GO:0008168">
    <property type="term" value="F:methyltransferase activity"/>
    <property type="evidence" value="ECO:0007669"/>
    <property type="project" value="UniProtKB-KW"/>
</dbReference>
<evidence type="ECO:0000313" key="4">
    <source>
        <dbReference type="RefSeq" id="XP_019645727.1"/>
    </source>
</evidence>
<dbReference type="SUPFAM" id="SSF53335">
    <property type="entry name" value="S-adenosyl-L-methionine-dependent methyltransferases"/>
    <property type="match status" value="1"/>
</dbReference>
<reference evidence="4" key="1">
    <citation type="submission" date="2025-08" db="UniProtKB">
        <authorList>
            <consortium name="RefSeq"/>
        </authorList>
    </citation>
    <scope>IDENTIFICATION</scope>
    <source>
        <tissue evidence="4">Gonad</tissue>
    </source>
</reference>
<name>A0A6P5ARN6_BRABE</name>
<evidence type="ECO:0000256" key="2">
    <source>
        <dbReference type="ARBA" id="ARBA00022691"/>
    </source>
</evidence>
<dbReference type="GeneID" id="109486342"/>
<evidence type="ECO:0000313" key="3">
    <source>
        <dbReference type="Proteomes" id="UP000515135"/>
    </source>
</evidence>
<dbReference type="OrthoDB" id="413520at2759"/>
<dbReference type="KEGG" id="bbel:109486342"/>
<sequence length="200" mass="22351">MSGPTFNFCGHDVTIHEQLADCGVGATIWDSSIILSRFMEQTELELADKSVLELGAGTGLVSIVASLLGAKVTTTDCGETLPCAWGNVPRNTELRAKHAPVVRRLEWGTADLEDFGVQQYDYIMGSDIIYKEETFPDLHKTIMHLAGAETVLYLAGRIRFSADEDFLDTLKQDFYLSCVYEDPIREVYIYRGEKLRNSKT</sequence>
<dbReference type="Pfam" id="PF10294">
    <property type="entry name" value="Methyltransf_16"/>
    <property type="match status" value="1"/>
</dbReference>
<keyword evidence="1" id="KW-0808">Transferase</keyword>
<dbReference type="Proteomes" id="UP000515135">
    <property type="component" value="Unplaced"/>
</dbReference>
<proteinExistence type="predicted"/>
<dbReference type="AlphaFoldDB" id="A0A6P5ARN6"/>
<dbReference type="PANTHER" id="PTHR14614">
    <property type="entry name" value="HEPATOCELLULAR CARCINOMA-ASSOCIATED ANTIGEN"/>
    <property type="match status" value="1"/>
</dbReference>
<dbReference type="GO" id="GO:0032259">
    <property type="term" value="P:methylation"/>
    <property type="evidence" value="ECO:0007669"/>
    <property type="project" value="UniProtKB-KW"/>
</dbReference>
<accession>A0A6P5ARN6</accession>
<gene>
    <name evidence="4" type="primary">LOC109486342</name>
</gene>
<dbReference type="InterPro" id="IPR019410">
    <property type="entry name" value="Methyltransf_16"/>
</dbReference>
<dbReference type="RefSeq" id="XP_019645727.1">
    <property type="nucleotide sequence ID" value="XM_019790168.1"/>
</dbReference>
<dbReference type="Gene3D" id="3.40.50.150">
    <property type="entry name" value="Vaccinia Virus protein VP39"/>
    <property type="match status" value="1"/>
</dbReference>
<dbReference type="InterPro" id="IPR029063">
    <property type="entry name" value="SAM-dependent_MTases_sf"/>
</dbReference>
<keyword evidence="2" id="KW-0949">S-adenosyl-L-methionine</keyword>
<keyword evidence="3" id="KW-1185">Reference proteome</keyword>
<evidence type="ECO:0000256" key="1">
    <source>
        <dbReference type="ARBA" id="ARBA00022603"/>
    </source>
</evidence>